<dbReference type="PROSITE" id="PS50234">
    <property type="entry name" value="VWFA"/>
    <property type="match status" value="1"/>
</dbReference>
<dbReference type="AlphaFoldDB" id="A0A7Y9ZGC8"/>
<proteinExistence type="predicted"/>
<comment type="caution">
    <text evidence="2">The sequence shown here is derived from an EMBL/GenBank/DDBJ whole genome shotgun (WGS) entry which is preliminary data.</text>
</comment>
<dbReference type="RefSeq" id="WP_207006957.1">
    <property type="nucleotide sequence ID" value="NZ_CP022295.1"/>
</dbReference>
<dbReference type="SMART" id="SM00327">
    <property type="entry name" value="VWA"/>
    <property type="match status" value="1"/>
</dbReference>
<evidence type="ECO:0000259" key="1">
    <source>
        <dbReference type="PROSITE" id="PS50234"/>
    </source>
</evidence>
<dbReference type="InterPro" id="IPR002035">
    <property type="entry name" value="VWF_A"/>
</dbReference>
<evidence type="ECO:0000313" key="2">
    <source>
        <dbReference type="EMBL" id="NYI44315.1"/>
    </source>
</evidence>
<dbReference type="EMBL" id="JACBZM010000001">
    <property type="protein sequence ID" value="NYI44315.1"/>
    <property type="molecule type" value="Genomic_DNA"/>
</dbReference>
<dbReference type="Gene3D" id="3.40.50.410">
    <property type="entry name" value="von Willebrand factor, type A domain"/>
    <property type="match status" value="1"/>
</dbReference>
<dbReference type="SUPFAM" id="SSF53300">
    <property type="entry name" value="vWA-like"/>
    <property type="match status" value="1"/>
</dbReference>
<feature type="domain" description="VWFA" evidence="1">
    <location>
        <begin position="110"/>
        <end position="230"/>
    </location>
</feature>
<protein>
    <submittedName>
        <fullName evidence="2">Mg-chelatase subunit ChlD</fullName>
    </submittedName>
</protein>
<accession>A0A7Y9ZGC8</accession>
<sequence>MGELDVEAVEAAVAEDPDGVLPLLALMSRATDPVLRAKVQALVPRLVVERARSGPSGRIGAGRLRPTRADRGGDLDLDASLEAVAVARAEGRPAALDELTSLVWQRPSTAVCLLVDRSGSMDGERLATAGMAAAACALRVAESGGELSVIAFDRRAEVVVGLASPAEPRRTVERVLGLRGHGMTSLDAALRAAREQLAPARARRRITVLLSDCRVTDDVDPTAAARALDELLVIAPASDDDEARGFARRAGARVESLAALADLPVVLDRLLG</sequence>
<dbReference type="InterPro" id="IPR036465">
    <property type="entry name" value="vWFA_dom_sf"/>
</dbReference>
<dbReference type="Proteomes" id="UP000562045">
    <property type="component" value="Unassembled WGS sequence"/>
</dbReference>
<reference evidence="2 3" key="1">
    <citation type="submission" date="2020-07" db="EMBL/GenBank/DDBJ databases">
        <title>Sequencing the genomes of 1000 actinobacteria strains.</title>
        <authorList>
            <person name="Klenk H.-P."/>
        </authorList>
    </citation>
    <scope>NUCLEOTIDE SEQUENCE [LARGE SCALE GENOMIC DNA]</scope>
    <source>
        <strain evidence="2 3">DSM 15131</strain>
    </source>
</reference>
<name>A0A7Y9ZGC8_9ACTN</name>
<dbReference type="Pfam" id="PF13519">
    <property type="entry name" value="VWA_2"/>
    <property type="match status" value="1"/>
</dbReference>
<evidence type="ECO:0000313" key="3">
    <source>
        <dbReference type="Proteomes" id="UP000562045"/>
    </source>
</evidence>
<organism evidence="2 3">
    <name type="scientific">Nocardioides aromaticivorans</name>
    <dbReference type="NCBI Taxonomy" id="200618"/>
    <lineage>
        <taxon>Bacteria</taxon>
        <taxon>Bacillati</taxon>
        <taxon>Actinomycetota</taxon>
        <taxon>Actinomycetes</taxon>
        <taxon>Propionibacteriales</taxon>
        <taxon>Nocardioidaceae</taxon>
        <taxon>Nocardioides</taxon>
    </lineage>
</organism>
<gene>
    <name evidence="2" type="ORF">BJ993_001395</name>
</gene>
<dbReference type="CDD" id="cd00198">
    <property type="entry name" value="vWFA"/>
    <property type="match status" value="1"/>
</dbReference>